<dbReference type="GO" id="GO:0008168">
    <property type="term" value="F:methyltransferase activity"/>
    <property type="evidence" value="ECO:0007669"/>
    <property type="project" value="UniProtKB-KW"/>
</dbReference>
<dbReference type="SUPFAM" id="SSF51717">
    <property type="entry name" value="Dihydropteroate synthetase-like"/>
    <property type="match status" value="1"/>
</dbReference>
<dbReference type="InterPro" id="IPR011005">
    <property type="entry name" value="Dihydropteroate_synth-like_sf"/>
</dbReference>
<gene>
    <name evidence="4" type="ORF">DRJ31_02410</name>
</gene>
<dbReference type="EMBL" id="QMQV01000012">
    <property type="protein sequence ID" value="RLE50146.1"/>
    <property type="molecule type" value="Genomic_DNA"/>
</dbReference>
<comment type="similarity">
    <text evidence="1">Belongs to the MtrH family.</text>
</comment>
<protein>
    <recommendedName>
        <fullName evidence="6">Tetrahydromethanopterin S-methyltransferase subunit H</fullName>
    </recommendedName>
</protein>
<dbReference type="AlphaFoldDB" id="A0A497ESP6"/>
<evidence type="ECO:0000256" key="1">
    <source>
        <dbReference type="ARBA" id="ARBA00006230"/>
    </source>
</evidence>
<evidence type="ECO:0000313" key="4">
    <source>
        <dbReference type="EMBL" id="RLE50146.1"/>
    </source>
</evidence>
<keyword evidence="3" id="KW-0808">Transferase</keyword>
<reference evidence="4 5" key="1">
    <citation type="submission" date="2018-06" db="EMBL/GenBank/DDBJ databases">
        <title>Extensive metabolic versatility and redundancy in microbially diverse, dynamic hydrothermal sediments.</title>
        <authorList>
            <person name="Dombrowski N."/>
            <person name="Teske A."/>
            <person name="Baker B.J."/>
        </authorList>
    </citation>
    <scope>NUCLEOTIDE SEQUENCE [LARGE SCALE GENOMIC DNA]</scope>
    <source>
        <strain evidence="4">B66_G16</strain>
    </source>
</reference>
<name>A0A497ESP6_9CREN</name>
<evidence type="ECO:0008006" key="6">
    <source>
        <dbReference type="Google" id="ProtNLM"/>
    </source>
</evidence>
<evidence type="ECO:0000313" key="5">
    <source>
        <dbReference type="Proteomes" id="UP000278475"/>
    </source>
</evidence>
<dbReference type="InterPro" id="IPR023467">
    <property type="entry name" value="MeTrfase_MtrH/MtxH"/>
</dbReference>
<dbReference type="Proteomes" id="UP000278475">
    <property type="component" value="Unassembled WGS sequence"/>
</dbReference>
<proteinExistence type="inferred from homology"/>
<dbReference type="Pfam" id="PF02007">
    <property type="entry name" value="MtrH"/>
    <property type="match status" value="1"/>
</dbReference>
<keyword evidence="2" id="KW-0489">Methyltransferase</keyword>
<dbReference type="GO" id="GO:0032259">
    <property type="term" value="P:methylation"/>
    <property type="evidence" value="ECO:0007669"/>
    <property type="project" value="UniProtKB-KW"/>
</dbReference>
<dbReference type="GO" id="GO:0006730">
    <property type="term" value="P:one-carbon metabolic process"/>
    <property type="evidence" value="ECO:0007669"/>
    <property type="project" value="InterPro"/>
</dbReference>
<comment type="caution">
    <text evidence="4">The sequence shown here is derived from an EMBL/GenBank/DDBJ whole genome shotgun (WGS) entry which is preliminary data.</text>
</comment>
<dbReference type="Gene3D" id="3.20.20.20">
    <property type="entry name" value="Dihydropteroate synthase-like"/>
    <property type="match status" value="1"/>
</dbReference>
<accession>A0A497ESP6</accession>
<sequence length="301" mass="33545">MNSYTQVVKVEKSIIGGDFRNKRTLLVGSVFYRGDKSVLNHEKGLFDKQTIRGYVEEIEKLKELSGLQHAYDVIFESVEAARKFISFIADVSEDPIFLDGVSKQARIGSVLFAKEIGIEDRCVVNAILCETSDDELNAILNSNIKCAVLMASEMAMFKPTELIDIVANKLISLAKRAGIHQWLVDVGVIDLPSMAFSLRNLRSVKEKLKLPVGCAPCNAAYKLLVDGKLRLEEVRAVNSALLSMLVLEDADYIIYGPIKAASYAFHVCATVKAVKVYGEEIEKRDFRKTSFIHGYLKKLSK</sequence>
<evidence type="ECO:0000256" key="2">
    <source>
        <dbReference type="ARBA" id="ARBA00022603"/>
    </source>
</evidence>
<organism evidence="4 5">
    <name type="scientific">Thermoproteota archaeon</name>
    <dbReference type="NCBI Taxonomy" id="2056631"/>
    <lineage>
        <taxon>Archaea</taxon>
        <taxon>Thermoproteota</taxon>
    </lineage>
</organism>
<evidence type="ECO:0000256" key="3">
    <source>
        <dbReference type="ARBA" id="ARBA00022679"/>
    </source>
</evidence>